<dbReference type="InterPro" id="IPR028349">
    <property type="entry name" value="PafC-like"/>
</dbReference>
<keyword evidence="6" id="KW-1185">Reference proteome</keyword>
<feature type="domain" description="WCX" evidence="4">
    <location>
        <begin position="260"/>
        <end position="334"/>
    </location>
</feature>
<feature type="domain" description="WYL" evidence="2">
    <location>
        <begin position="169"/>
        <end position="234"/>
    </location>
</feature>
<dbReference type="Pfam" id="PF13280">
    <property type="entry name" value="WYL"/>
    <property type="match status" value="1"/>
</dbReference>
<feature type="compositionally biased region" description="Basic and acidic residues" evidence="1">
    <location>
        <begin position="1"/>
        <end position="12"/>
    </location>
</feature>
<gene>
    <name evidence="5" type="ORF">H7344_03045</name>
</gene>
<evidence type="ECO:0000259" key="3">
    <source>
        <dbReference type="Pfam" id="PF19187"/>
    </source>
</evidence>
<protein>
    <submittedName>
        <fullName evidence="5">WYL domain-containing protein</fullName>
    </submittedName>
</protein>
<name>A0ABR6U589_9ACTN</name>
<dbReference type="RefSeq" id="WP_186344508.1">
    <property type="nucleotide sequence ID" value="NZ_BMMR01000001.1"/>
</dbReference>
<dbReference type="InterPro" id="IPR026881">
    <property type="entry name" value="WYL_dom"/>
</dbReference>
<evidence type="ECO:0000313" key="6">
    <source>
        <dbReference type="Proteomes" id="UP000604001"/>
    </source>
</evidence>
<accession>A0ABR6U589</accession>
<dbReference type="PROSITE" id="PS52050">
    <property type="entry name" value="WYL"/>
    <property type="match status" value="1"/>
</dbReference>
<evidence type="ECO:0000256" key="1">
    <source>
        <dbReference type="SAM" id="MobiDB-lite"/>
    </source>
</evidence>
<dbReference type="InterPro" id="IPR057727">
    <property type="entry name" value="WCX_dom"/>
</dbReference>
<dbReference type="Proteomes" id="UP000604001">
    <property type="component" value="Unassembled WGS sequence"/>
</dbReference>
<dbReference type="PANTHER" id="PTHR34580:SF1">
    <property type="entry name" value="PROTEIN PAFC"/>
    <property type="match status" value="1"/>
</dbReference>
<dbReference type="EMBL" id="JACMYC010000001">
    <property type="protein sequence ID" value="MBC2959273.1"/>
    <property type="molecule type" value="Genomic_DNA"/>
</dbReference>
<evidence type="ECO:0000259" key="2">
    <source>
        <dbReference type="Pfam" id="PF13280"/>
    </source>
</evidence>
<organism evidence="5 6">
    <name type="scientific">Nocardioides deserti</name>
    <dbReference type="NCBI Taxonomy" id="1588644"/>
    <lineage>
        <taxon>Bacteria</taxon>
        <taxon>Bacillati</taxon>
        <taxon>Actinomycetota</taxon>
        <taxon>Actinomycetes</taxon>
        <taxon>Propionibacteriales</taxon>
        <taxon>Nocardioidaceae</taxon>
        <taxon>Nocardioides</taxon>
    </lineage>
</organism>
<proteinExistence type="predicted"/>
<evidence type="ECO:0000259" key="4">
    <source>
        <dbReference type="Pfam" id="PF25583"/>
    </source>
</evidence>
<reference evidence="5 6" key="1">
    <citation type="submission" date="2020-08" db="EMBL/GenBank/DDBJ databases">
        <title>novel species in genus Nocardioides.</title>
        <authorList>
            <person name="Zhang G."/>
        </authorList>
    </citation>
    <scope>NUCLEOTIDE SEQUENCE [LARGE SCALE GENOMIC DNA]</scope>
    <source>
        <strain evidence="5 6">SC8A-24</strain>
    </source>
</reference>
<dbReference type="Pfam" id="PF19187">
    <property type="entry name" value="HTH_PafC"/>
    <property type="match status" value="1"/>
</dbReference>
<dbReference type="Pfam" id="PF25583">
    <property type="entry name" value="WCX"/>
    <property type="match status" value="1"/>
</dbReference>
<dbReference type="PIRSF" id="PIRSF016838">
    <property type="entry name" value="PafC"/>
    <property type="match status" value="1"/>
</dbReference>
<feature type="region of interest" description="Disordered" evidence="1">
    <location>
        <begin position="1"/>
        <end position="21"/>
    </location>
</feature>
<dbReference type="InterPro" id="IPR051534">
    <property type="entry name" value="CBASS_pafABC_assoc_protein"/>
</dbReference>
<sequence>MSARRTPSDKQPAKQPASGAKDQVGRLLALVPYLHAHGQVRVDDAAAALGVAPDQVVKDLKVLLMVGLPGGYPDDLIDVDLDSLEGPEADGVIRVSNADYLARPLRLTPTEATAIIVALRALREGAGEETRGIVDRALGKLEAAAAEAAPQVDPGLDAADVDLALRATRLQQAADERRQVRMTYWVPSRDEQSVRVVDPRGVVNHHGFSYLDAWDHGAEAPRLFRLDRIHELEVLDRPIETEPAAPRDLSEGIFSQSEETRRVTLRLEPPARWVTEYYPVEDARSAADGSLEVDLVVADDRWLLRLLLRLAPHARVLVPEEFTEVFTAAAAEALEHYRAPGVGWAQHDHPAPQHT</sequence>
<dbReference type="PANTHER" id="PTHR34580">
    <property type="match status" value="1"/>
</dbReference>
<feature type="domain" description="PafC HTH" evidence="3">
    <location>
        <begin position="22"/>
        <end position="143"/>
    </location>
</feature>
<evidence type="ECO:0000313" key="5">
    <source>
        <dbReference type="EMBL" id="MBC2959273.1"/>
    </source>
</evidence>
<dbReference type="InterPro" id="IPR043839">
    <property type="entry name" value="PafC_HTH"/>
</dbReference>
<comment type="caution">
    <text evidence="5">The sequence shown here is derived from an EMBL/GenBank/DDBJ whole genome shotgun (WGS) entry which is preliminary data.</text>
</comment>